<reference evidence="1" key="2">
    <citation type="submission" date="2020-11" db="EMBL/GenBank/DDBJ databases">
        <authorList>
            <person name="McCartney M.A."/>
            <person name="Auch B."/>
            <person name="Kono T."/>
            <person name="Mallez S."/>
            <person name="Becker A."/>
            <person name="Gohl D.M."/>
            <person name="Silverstein K.A.T."/>
            <person name="Koren S."/>
            <person name="Bechman K.B."/>
            <person name="Herman A."/>
            <person name="Abrahante J.E."/>
            <person name="Garbe J."/>
        </authorList>
    </citation>
    <scope>NUCLEOTIDE SEQUENCE</scope>
    <source>
        <strain evidence="1">Duluth1</strain>
        <tissue evidence="1">Whole animal</tissue>
    </source>
</reference>
<organism evidence="1 2">
    <name type="scientific">Dreissena polymorpha</name>
    <name type="common">Zebra mussel</name>
    <name type="synonym">Mytilus polymorpha</name>
    <dbReference type="NCBI Taxonomy" id="45954"/>
    <lineage>
        <taxon>Eukaryota</taxon>
        <taxon>Metazoa</taxon>
        <taxon>Spiralia</taxon>
        <taxon>Lophotrochozoa</taxon>
        <taxon>Mollusca</taxon>
        <taxon>Bivalvia</taxon>
        <taxon>Autobranchia</taxon>
        <taxon>Heteroconchia</taxon>
        <taxon>Euheterodonta</taxon>
        <taxon>Imparidentia</taxon>
        <taxon>Neoheterodontei</taxon>
        <taxon>Myida</taxon>
        <taxon>Dreissenoidea</taxon>
        <taxon>Dreissenidae</taxon>
        <taxon>Dreissena</taxon>
    </lineage>
</organism>
<evidence type="ECO:0000313" key="2">
    <source>
        <dbReference type="Proteomes" id="UP000828390"/>
    </source>
</evidence>
<accession>A0A9D3YLZ3</accession>
<dbReference type="Proteomes" id="UP000828390">
    <property type="component" value="Unassembled WGS sequence"/>
</dbReference>
<dbReference type="EMBL" id="JAIWYP010000015">
    <property type="protein sequence ID" value="KAH3700603.1"/>
    <property type="molecule type" value="Genomic_DNA"/>
</dbReference>
<proteinExistence type="predicted"/>
<dbReference type="AlphaFoldDB" id="A0A9D3YLZ3"/>
<sequence>MHETRRTKTMTVVSRPDQLVNCSMKGDSTKIREGLPIAERCAIVDGNFQGKTKERIVPIQYQTDFLQHLSPWKKHL</sequence>
<keyword evidence="2" id="KW-1185">Reference proteome</keyword>
<comment type="caution">
    <text evidence="1">The sequence shown here is derived from an EMBL/GenBank/DDBJ whole genome shotgun (WGS) entry which is preliminary data.</text>
</comment>
<reference evidence="1" key="1">
    <citation type="journal article" date="2019" name="bioRxiv">
        <title>The Genome of the Zebra Mussel, Dreissena polymorpha: A Resource for Invasive Species Research.</title>
        <authorList>
            <person name="McCartney M.A."/>
            <person name="Auch B."/>
            <person name="Kono T."/>
            <person name="Mallez S."/>
            <person name="Zhang Y."/>
            <person name="Obille A."/>
            <person name="Becker A."/>
            <person name="Abrahante J.E."/>
            <person name="Garbe J."/>
            <person name="Badalamenti J.P."/>
            <person name="Herman A."/>
            <person name="Mangelson H."/>
            <person name="Liachko I."/>
            <person name="Sullivan S."/>
            <person name="Sone E.D."/>
            <person name="Koren S."/>
            <person name="Silverstein K.A.T."/>
            <person name="Beckman K.B."/>
            <person name="Gohl D.M."/>
        </authorList>
    </citation>
    <scope>NUCLEOTIDE SEQUENCE</scope>
    <source>
        <strain evidence="1">Duluth1</strain>
        <tissue evidence="1">Whole animal</tissue>
    </source>
</reference>
<protein>
    <submittedName>
        <fullName evidence="1">Uncharacterized protein</fullName>
    </submittedName>
</protein>
<name>A0A9D3YLZ3_DREPO</name>
<evidence type="ECO:0000313" key="1">
    <source>
        <dbReference type="EMBL" id="KAH3700603.1"/>
    </source>
</evidence>
<gene>
    <name evidence="1" type="ORF">DPMN_075581</name>
</gene>